<organism evidence="17 18">
    <name type="scientific">Aquibacillus albus</name>
    <dbReference type="NCBI Taxonomy" id="1168171"/>
    <lineage>
        <taxon>Bacteria</taxon>
        <taxon>Bacillati</taxon>
        <taxon>Bacillota</taxon>
        <taxon>Bacilli</taxon>
        <taxon>Bacillales</taxon>
        <taxon>Bacillaceae</taxon>
        <taxon>Aquibacillus</taxon>
    </lineage>
</organism>
<comment type="caution">
    <text evidence="17">The sequence shown here is derived from an EMBL/GenBank/DDBJ whole genome shotgun (WGS) entry which is preliminary data.</text>
</comment>
<dbReference type="Proteomes" id="UP001296943">
    <property type="component" value="Unassembled WGS sequence"/>
</dbReference>
<evidence type="ECO:0000256" key="8">
    <source>
        <dbReference type="ARBA" id="ARBA00022777"/>
    </source>
</evidence>
<evidence type="ECO:0000256" key="3">
    <source>
        <dbReference type="ARBA" id="ARBA00022475"/>
    </source>
</evidence>
<comment type="subcellular location">
    <subcellularLocation>
        <location evidence="2 13">Cell membrane</location>
        <topology evidence="2 13">Multi-pass membrane protein</topology>
    </subcellularLocation>
</comment>
<evidence type="ECO:0000256" key="4">
    <source>
        <dbReference type="ARBA" id="ARBA00022553"/>
    </source>
</evidence>
<feature type="transmembrane region" description="Helical" evidence="15">
    <location>
        <begin position="51"/>
        <end position="71"/>
    </location>
</feature>
<keyword evidence="14" id="KW-0175">Coiled coil</keyword>
<keyword evidence="12 13" id="KW-0472">Membrane</keyword>
<proteinExistence type="predicted"/>
<comment type="catalytic activity">
    <reaction evidence="1 13">
        <text>ATP + protein L-histidine = ADP + protein N-phospho-L-histidine.</text>
        <dbReference type="EC" id="2.7.13.3"/>
    </reaction>
</comment>
<evidence type="ECO:0000313" key="18">
    <source>
        <dbReference type="Proteomes" id="UP001296943"/>
    </source>
</evidence>
<keyword evidence="18" id="KW-1185">Reference proteome</keyword>
<dbReference type="InterPro" id="IPR036890">
    <property type="entry name" value="HATPase_C_sf"/>
</dbReference>
<evidence type="ECO:0000256" key="11">
    <source>
        <dbReference type="ARBA" id="ARBA00023012"/>
    </source>
</evidence>
<evidence type="ECO:0000256" key="6">
    <source>
        <dbReference type="ARBA" id="ARBA00022692"/>
    </source>
</evidence>
<keyword evidence="3 13" id="KW-1003">Cell membrane</keyword>
<evidence type="ECO:0000256" key="2">
    <source>
        <dbReference type="ARBA" id="ARBA00004651"/>
    </source>
</evidence>
<evidence type="ECO:0000259" key="16">
    <source>
        <dbReference type="PROSITE" id="PS50109"/>
    </source>
</evidence>
<evidence type="ECO:0000313" key="17">
    <source>
        <dbReference type="EMBL" id="MBM7570548.1"/>
    </source>
</evidence>
<feature type="domain" description="Histidine kinase" evidence="16">
    <location>
        <begin position="149"/>
        <end position="342"/>
    </location>
</feature>
<dbReference type="InterPro" id="IPR003594">
    <property type="entry name" value="HATPase_dom"/>
</dbReference>
<evidence type="ECO:0000256" key="13">
    <source>
        <dbReference type="PIRNR" id="PIRNR037431"/>
    </source>
</evidence>
<sequence length="349" mass="39712">MKTVVNRSIVLGAIYSFCLFLVLGGMFFLAFPLQDWTLLWEQTLFELPFVLIAPVVSLVVGAGCGMIVGLVSRKQLSIVVQSVEALNRGTNFEVDKQINMTEIASLQLKLKEVQQYINEQTKRTQRLVDERVEDQEKQIEQVVSEERNRLARELHDSVSQELFAASMMVSAMNESTMDKSEMLTKQLKQIEAIIQQAQLEMRALLLHLRPVALKNKSITEGVKQLLEELQQKVPLEINWKMEQVQLSKGVEDHLFRILQESISNTLRHAKATTLDVWLVERDHFVILRVTDDGVGFDMEENSAGSYGLTNMKERAAEVGANFRMISIPNEGTRLEVRVPIIDIEGERID</sequence>
<keyword evidence="7 13" id="KW-0547">Nucleotide-binding</keyword>
<dbReference type="RefSeq" id="WP_204497976.1">
    <property type="nucleotide sequence ID" value="NZ_JAFBDR010000004.1"/>
</dbReference>
<name>A0ABS2MXN9_9BACI</name>
<dbReference type="PANTHER" id="PTHR24421:SF37">
    <property type="entry name" value="SENSOR HISTIDINE KINASE NARS"/>
    <property type="match status" value="1"/>
</dbReference>
<evidence type="ECO:0000256" key="12">
    <source>
        <dbReference type="ARBA" id="ARBA00023136"/>
    </source>
</evidence>
<feature type="transmembrane region" description="Helical" evidence="15">
    <location>
        <begin position="9"/>
        <end position="31"/>
    </location>
</feature>
<dbReference type="GO" id="GO:0004673">
    <property type="term" value="F:protein histidine kinase activity"/>
    <property type="evidence" value="ECO:0007669"/>
    <property type="project" value="UniProtKB-EC"/>
</dbReference>
<keyword evidence="6 15" id="KW-0812">Transmembrane</keyword>
<evidence type="ECO:0000256" key="9">
    <source>
        <dbReference type="ARBA" id="ARBA00022840"/>
    </source>
</evidence>
<keyword evidence="5 13" id="KW-0808">Transferase</keyword>
<keyword evidence="10 15" id="KW-1133">Transmembrane helix</keyword>
<keyword evidence="11 13" id="KW-0902">Two-component regulatory system</keyword>
<dbReference type="EC" id="2.7.13.3" evidence="13"/>
<gene>
    <name evidence="17" type="ORF">JOC48_001026</name>
</gene>
<dbReference type="Pfam" id="PF07730">
    <property type="entry name" value="HisKA_3"/>
    <property type="match status" value="1"/>
</dbReference>
<dbReference type="InterPro" id="IPR017202">
    <property type="entry name" value="LiaS/VraS"/>
</dbReference>
<protein>
    <recommendedName>
        <fullName evidence="13">Sensor histidine kinase</fullName>
        <ecNumber evidence="13">2.7.13.3</ecNumber>
    </recommendedName>
</protein>
<evidence type="ECO:0000256" key="7">
    <source>
        <dbReference type="ARBA" id="ARBA00022741"/>
    </source>
</evidence>
<dbReference type="PANTHER" id="PTHR24421">
    <property type="entry name" value="NITRATE/NITRITE SENSOR PROTEIN NARX-RELATED"/>
    <property type="match status" value="1"/>
</dbReference>
<dbReference type="SUPFAM" id="SSF55874">
    <property type="entry name" value="ATPase domain of HSP90 chaperone/DNA topoisomerase II/histidine kinase"/>
    <property type="match status" value="1"/>
</dbReference>
<dbReference type="EMBL" id="JAFBDR010000004">
    <property type="protein sequence ID" value="MBM7570548.1"/>
    <property type="molecule type" value="Genomic_DNA"/>
</dbReference>
<keyword evidence="9 13" id="KW-0067">ATP-binding</keyword>
<keyword evidence="8 13" id="KW-0418">Kinase</keyword>
<dbReference type="Pfam" id="PF02518">
    <property type="entry name" value="HATPase_c"/>
    <property type="match status" value="1"/>
</dbReference>
<evidence type="ECO:0000256" key="15">
    <source>
        <dbReference type="SAM" id="Phobius"/>
    </source>
</evidence>
<dbReference type="CDD" id="cd16917">
    <property type="entry name" value="HATPase_UhpB-NarQ-NarX-like"/>
    <property type="match status" value="1"/>
</dbReference>
<reference evidence="17 18" key="1">
    <citation type="submission" date="2021-01" db="EMBL/GenBank/DDBJ databases">
        <title>Genomic Encyclopedia of Type Strains, Phase IV (KMG-IV): sequencing the most valuable type-strain genomes for metagenomic binning, comparative biology and taxonomic classification.</title>
        <authorList>
            <person name="Goeker M."/>
        </authorList>
    </citation>
    <scope>NUCLEOTIDE SEQUENCE [LARGE SCALE GENOMIC DNA]</scope>
    <source>
        <strain evidence="17 18">DSM 23711</strain>
    </source>
</reference>
<dbReference type="InterPro" id="IPR011712">
    <property type="entry name" value="Sig_transdc_His_kin_sub3_dim/P"/>
</dbReference>
<dbReference type="InterPro" id="IPR005467">
    <property type="entry name" value="His_kinase_dom"/>
</dbReference>
<dbReference type="SMART" id="SM00387">
    <property type="entry name" value="HATPase_c"/>
    <property type="match status" value="1"/>
</dbReference>
<accession>A0ABS2MXN9</accession>
<evidence type="ECO:0000256" key="14">
    <source>
        <dbReference type="SAM" id="Coils"/>
    </source>
</evidence>
<feature type="coiled-coil region" evidence="14">
    <location>
        <begin position="180"/>
        <end position="207"/>
    </location>
</feature>
<keyword evidence="4" id="KW-0597">Phosphoprotein</keyword>
<dbReference type="Gene3D" id="1.20.5.1930">
    <property type="match status" value="1"/>
</dbReference>
<dbReference type="InterPro" id="IPR050482">
    <property type="entry name" value="Sensor_HK_TwoCompSys"/>
</dbReference>
<dbReference type="PROSITE" id="PS50109">
    <property type="entry name" value="HIS_KIN"/>
    <property type="match status" value="1"/>
</dbReference>
<dbReference type="PIRSF" id="PIRSF037431">
    <property type="entry name" value="STHK_LiaS"/>
    <property type="match status" value="1"/>
</dbReference>
<evidence type="ECO:0000256" key="10">
    <source>
        <dbReference type="ARBA" id="ARBA00022989"/>
    </source>
</evidence>
<evidence type="ECO:0000256" key="1">
    <source>
        <dbReference type="ARBA" id="ARBA00000085"/>
    </source>
</evidence>
<evidence type="ECO:0000256" key="5">
    <source>
        <dbReference type="ARBA" id="ARBA00022679"/>
    </source>
</evidence>
<dbReference type="Gene3D" id="3.30.565.10">
    <property type="entry name" value="Histidine kinase-like ATPase, C-terminal domain"/>
    <property type="match status" value="1"/>
</dbReference>